<comment type="caution">
    <text evidence="1">The sequence shown here is derived from an EMBL/GenBank/DDBJ whole genome shotgun (WGS) entry which is preliminary data.</text>
</comment>
<name>A0ACC7LME7_9FLAO</name>
<keyword evidence="2" id="KW-1185">Reference proteome</keyword>
<organism evidence="1 2">
    <name type="scientific">Meishania litoralis</name>
    <dbReference type="NCBI Taxonomy" id="3434685"/>
    <lineage>
        <taxon>Bacteria</taxon>
        <taxon>Pseudomonadati</taxon>
        <taxon>Bacteroidota</taxon>
        <taxon>Flavobacteriia</taxon>
        <taxon>Flavobacteriales</taxon>
        <taxon>Flavobacteriaceae</taxon>
        <taxon>Meishania</taxon>
    </lineage>
</organism>
<accession>A0ACC7LME7</accession>
<sequence>MKTRSFKISLEIINFVWSNGIKYRLFETFFGQLGIQVLMDLTPNQVIAYMEASHNLMKKIIG</sequence>
<gene>
    <name evidence="1" type="ORF">ACEZ3G_15865</name>
</gene>
<dbReference type="Proteomes" id="UP001595191">
    <property type="component" value="Unassembled WGS sequence"/>
</dbReference>
<protein>
    <submittedName>
        <fullName evidence="1">Uncharacterized protein</fullName>
    </submittedName>
</protein>
<evidence type="ECO:0000313" key="1">
    <source>
        <dbReference type="EMBL" id="MFH6604963.1"/>
    </source>
</evidence>
<evidence type="ECO:0000313" key="2">
    <source>
        <dbReference type="Proteomes" id="UP001595191"/>
    </source>
</evidence>
<dbReference type="EMBL" id="JBHFPV010000006">
    <property type="protein sequence ID" value="MFH6604963.1"/>
    <property type="molecule type" value="Genomic_DNA"/>
</dbReference>
<reference evidence="1" key="1">
    <citation type="submission" date="2024-09" db="EMBL/GenBank/DDBJ databases">
        <authorList>
            <person name="Liu J."/>
        </authorList>
    </citation>
    <scope>NUCLEOTIDE SEQUENCE</scope>
    <source>
        <strain evidence="1">NBU2967</strain>
    </source>
</reference>
<proteinExistence type="predicted"/>